<evidence type="ECO:0000313" key="1">
    <source>
        <dbReference type="EMBL" id="KAH1106626.1"/>
    </source>
</evidence>
<comment type="caution">
    <text evidence="1">The sequence shown here is derived from an EMBL/GenBank/DDBJ whole genome shotgun (WGS) entry which is preliminary data.</text>
</comment>
<dbReference type="EMBL" id="JAIQCV010000004">
    <property type="protein sequence ID" value="KAH1106626.1"/>
    <property type="molecule type" value="Genomic_DNA"/>
</dbReference>
<name>A0A9D3VZX6_9ROSI</name>
<organism evidence="1 2">
    <name type="scientific">Gossypium stocksii</name>
    <dbReference type="NCBI Taxonomy" id="47602"/>
    <lineage>
        <taxon>Eukaryota</taxon>
        <taxon>Viridiplantae</taxon>
        <taxon>Streptophyta</taxon>
        <taxon>Embryophyta</taxon>
        <taxon>Tracheophyta</taxon>
        <taxon>Spermatophyta</taxon>
        <taxon>Magnoliopsida</taxon>
        <taxon>eudicotyledons</taxon>
        <taxon>Gunneridae</taxon>
        <taxon>Pentapetalae</taxon>
        <taxon>rosids</taxon>
        <taxon>malvids</taxon>
        <taxon>Malvales</taxon>
        <taxon>Malvaceae</taxon>
        <taxon>Malvoideae</taxon>
        <taxon>Gossypium</taxon>
    </lineage>
</organism>
<evidence type="ECO:0000313" key="2">
    <source>
        <dbReference type="Proteomes" id="UP000828251"/>
    </source>
</evidence>
<dbReference type="AlphaFoldDB" id="A0A9D3VZX6"/>
<reference evidence="1 2" key="1">
    <citation type="journal article" date="2021" name="Plant Biotechnol. J.">
        <title>Multi-omics assisted identification of the key and species-specific regulatory components of drought-tolerant mechanisms in Gossypium stocksii.</title>
        <authorList>
            <person name="Yu D."/>
            <person name="Ke L."/>
            <person name="Zhang D."/>
            <person name="Wu Y."/>
            <person name="Sun Y."/>
            <person name="Mei J."/>
            <person name="Sun J."/>
            <person name="Sun Y."/>
        </authorList>
    </citation>
    <scope>NUCLEOTIDE SEQUENCE [LARGE SCALE GENOMIC DNA]</scope>
    <source>
        <strain evidence="2">cv. E1</strain>
        <tissue evidence="1">Leaf</tissue>
    </source>
</reference>
<sequence length="225" mass="26654">MEKDGFSPSVTYKNLFSWVSDDAVIWKMIWRVSAPQRIRVILWLLWHDRLLENNREDRQRFMLFEITLLLRLYGMVSWNLQDKGNLHCEGMEWQTLFVILCWLLWKSRNECVFSNSHKNIGAIVDTDYMWARSYRDLDVQMKSLGTMRSLSSWIPSVIGWIKLNSNRAVSNLEQRAFIRGVLRDSNGNWLWGYAMSFSNESPPASVMNLLGRDRNMSIYFDYGFI</sequence>
<keyword evidence="2" id="KW-1185">Reference proteome</keyword>
<evidence type="ECO:0008006" key="3">
    <source>
        <dbReference type="Google" id="ProtNLM"/>
    </source>
</evidence>
<protein>
    <recommendedName>
        <fullName evidence="3">Reverse transcriptase zinc-binding domain-containing protein</fullName>
    </recommendedName>
</protein>
<gene>
    <name evidence="1" type="ORF">J1N35_010394</name>
</gene>
<dbReference type="OrthoDB" id="1436613at2759"/>
<dbReference type="Proteomes" id="UP000828251">
    <property type="component" value="Unassembled WGS sequence"/>
</dbReference>
<accession>A0A9D3VZX6</accession>
<proteinExistence type="predicted"/>